<name>A0AAQ4QHY2_GASAC</name>
<dbReference type="Proteomes" id="UP000007635">
    <property type="component" value="Chromosome VIII"/>
</dbReference>
<protein>
    <recommendedName>
        <fullName evidence="1">Integrase catalytic domain-containing protein</fullName>
    </recommendedName>
</protein>
<dbReference type="GeneTree" id="ENSGT01000000214408"/>
<reference evidence="2" key="3">
    <citation type="submission" date="2025-09" db="UniProtKB">
        <authorList>
            <consortium name="Ensembl"/>
        </authorList>
    </citation>
    <scope>IDENTIFICATION</scope>
</reference>
<dbReference type="InterPro" id="IPR012337">
    <property type="entry name" value="RNaseH-like_sf"/>
</dbReference>
<dbReference type="GO" id="GO:0015074">
    <property type="term" value="P:DNA integration"/>
    <property type="evidence" value="ECO:0007669"/>
    <property type="project" value="InterPro"/>
</dbReference>
<dbReference type="InterPro" id="IPR036397">
    <property type="entry name" value="RNaseH_sf"/>
</dbReference>
<reference evidence="2 3" key="1">
    <citation type="journal article" date="2021" name="G3 (Bethesda)">
        <title>Improved contiguity of the threespine stickleback genome using long-read sequencing.</title>
        <authorList>
            <person name="Nath S."/>
            <person name="Shaw D.E."/>
            <person name="White M.A."/>
        </authorList>
    </citation>
    <scope>NUCLEOTIDE SEQUENCE [LARGE SCALE GENOMIC DNA]</scope>
    <source>
        <strain evidence="2 3">Lake Benthic</strain>
    </source>
</reference>
<dbReference type="Ensembl" id="ENSGACT00000032733.1">
    <property type="protein sequence ID" value="ENSGACP00000050157.1"/>
    <property type="gene ID" value="ENSGACG00000030738.1"/>
</dbReference>
<organism evidence="2 3">
    <name type="scientific">Gasterosteus aculeatus aculeatus</name>
    <name type="common">three-spined stickleback</name>
    <dbReference type="NCBI Taxonomy" id="481459"/>
    <lineage>
        <taxon>Eukaryota</taxon>
        <taxon>Metazoa</taxon>
        <taxon>Chordata</taxon>
        <taxon>Craniata</taxon>
        <taxon>Vertebrata</taxon>
        <taxon>Euteleostomi</taxon>
        <taxon>Actinopterygii</taxon>
        <taxon>Neopterygii</taxon>
        <taxon>Teleostei</taxon>
        <taxon>Neoteleostei</taxon>
        <taxon>Acanthomorphata</taxon>
        <taxon>Eupercaria</taxon>
        <taxon>Perciformes</taxon>
        <taxon>Cottioidei</taxon>
        <taxon>Gasterosteales</taxon>
        <taxon>Gasterosteidae</taxon>
        <taxon>Gasterosteus</taxon>
    </lineage>
</organism>
<dbReference type="Gene3D" id="3.30.420.10">
    <property type="entry name" value="Ribonuclease H-like superfamily/Ribonuclease H"/>
    <property type="match status" value="1"/>
</dbReference>
<dbReference type="Pfam" id="PF00665">
    <property type="entry name" value="rve"/>
    <property type="match status" value="1"/>
</dbReference>
<keyword evidence="3" id="KW-1185">Reference proteome</keyword>
<dbReference type="InterPro" id="IPR001584">
    <property type="entry name" value="Integrase_cat-core"/>
</dbReference>
<sequence length="248" mass="28035">MRRLDTQELRGPWLIFDAVFLLASYVHKRFHSGCVACSLKKDKIKAKALLNPIVVSYPLEVVALDFRSLGRPMDAYQNILVMTDMFTRYAWAVLTRDQTAKTTVRAIWSHVIQTFGCPGSFHSDMGPNFESTLMQQLCTMYGVTKSRTTPYHPVGNGRVERLNQTVLNLSRTLRGEKQNRWAEHVPELLQAYNNTVHSSTGFAPAYLMFGRHLRLPVDVELGVTPHQPKLVLGLVGLLLFDDGLPPTH</sequence>
<dbReference type="AlphaFoldDB" id="A0AAQ4QHY2"/>
<reference evidence="2" key="2">
    <citation type="submission" date="2025-08" db="UniProtKB">
        <authorList>
            <consortium name="Ensembl"/>
        </authorList>
    </citation>
    <scope>IDENTIFICATION</scope>
</reference>
<proteinExistence type="predicted"/>
<dbReference type="FunFam" id="3.30.420.10:FF:000032">
    <property type="entry name" value="Retrovirus-related Pol polyprotein from transposon 297-like Protein"/>
    <property type="match status" value="1"/>
</dbReference>
<evidence type="ECO:0000313" key="2">
    <source>
        <dbReference type="Ensembl" id="ENSGACP00000050157.1"/>
    </source>
</evidence>
<dbReference type="PROSITE" id="PS50994">
    <property type="entry name" value="INTEGRASE"/>
    <property type="match status" value="1"/>
</dbReference>
<dbReference type="SUPFAM" id="SSF53098">
    <property type="entry name" value="Ribonuclease H-like"/>
    <property type="match status" value="1"/>
</dbReference>
<dbReference type="PANTHER" id="PTHR37984">
    <property type="entry name" value="PROTEIN CBG26694"/>
    <property type="match status" value="1"/>
</dbReference>
<evidence type="ECO:0000313" key="3">
    <source>
        <dbReference type="Proteomes" id="UP000007635"/>
    </source>
</evidence>
<dbReference type="PANTHER" id="PTHR37984:SF15">
    <property type="entry name" value="INTEGRASE CATALYTIC DOMAIN-CONTAINING PROTEIN"/>
    <property type="match status" value="1"/>
</dbReference>
<evidence type="ECO:0000259" key="1">
    <source>
        <dbReference type="PROSITE" id="PS50994"/>
    </source>
</evidence>
<accession>A0AAQ4QHY2</accession>
<dbReference type="InterPro" id="IPR050951">
    <property type="entry name" value="Retrovirus_Pol_polyprotein"/>
</dbReference>
<feature type="domain" description="Integrase catalytic" evidence="1">
    <location>
        <begin position="54"/>
        <end position="212"/>
    </location>
</feature>
<dbReference type="GO" id="GO:0003676">
    <property type="term" value="F:nucleic acid binding"/>
    <property type="evidence" value="ECO:0007669"/>
    <property type="project" value="InterPro"/>
</dbReference>